<evidence type="ECO:0000313" key="2">
    <source>
        <dbReference type="Proteomes" id="UP001500840"/>
    </source>
</evidence>
<reference evidence="2" key="1">
    <citation type="journal article" date="2019" name="Int. J. Syst. Evol. Microbiol.">
        <title>The Global Catalogue of Microorganisms (GCM) 10K type strain sequencing project: providing services to taxonomists for standard genome sequencing and annotation.</title>
        <authorList>
            <consortium name="The Broad Institute Genomics Platform"/>
            <consortium name="The Broad Institute Genome Sequencing Center for Infectious Disease"/>
            <person name="Wu L."/>
            <person name="Ma J."/>
        </authorList>
    </citation>
    <scope>NUCLEOTIDE SEQUENCE [LARGE SCALE GENOMIC DNA]</scope>
    <source>
        <strain evidence="2">JCM 17759</strain>
    </source>
</reference>
<gene>
    <name evidence="1" type="ORF">GCM10023156_41730</name>
</gene>
<proteinExistence type="predicted"/>
<evidence type="ECO:0000313" key="1">
    <source>
        <dbReference type="EMBL" id="GAA4460604.1"/>
    </source>
</evidence>
<organism evidence="1 2">
    <name type="scientific">Novipirellula rosea</name>
    <dbReference type="NCBI Taxonomy" id="1031540"/>
    <lineage>
        <taxon>Bacteria</taxon>
        <taxon>Pseudomonadati</taxon>
        <taxon>Planctomycetota</taxon>
        <taxon>Planctomycetia</taxon>
        <taxon>Pirellulales</taxon>
        <taxon>Pirellulaceae</taxon>
        <taxon>Novipirellula</taxon>
    </lineage>
</organism>
<dbReference type="Proteomes" id="UP001500840">
    <property type="component" value="Unassembled WGS sequence"/>
</dbReference>
<protein>
    <submittedName>
        <fullName evidence="1">Uncharacterized protein</fullName>
    </submittedName>
</protein>
<name>A0ABP8N6D7_9BACT</name>
<keyword evidence="2" id="KW-1185">Reference proteome</keyword>
<accession>A0ABP8N6D7</accession>
<comment type="caution">
    <text evidence="1">The sequence shown here is derived from an EMBL/GenBank/DDBJ whole genome shotgun (WGS) entry which is preliminary data.</text>
</comment>
<dbReference type="RefSeq" id="WP_345325164.1">
    <property type="nucleotide sequence ID" value="NZ_BAABGA010000050.1"/>
</dbReference>
<dbReference type="EMBL" id="BAABGA010000050">
    <property type="protein sequence ID" value="GAA4460604.1"/>
    <property type="molecule type" value="Genomic_DNA"/>
</dbReference>
<sequence length="101" mass="11613">MKEEDWNRLEGQPHPKCVSFCGRDLRVGDRVRVWPKKSGDSTDIILAGKIAIIEDIEQDNENKVHLALVMDDGPHSEPDAKRQPGHRFFYHLEEVEPLDPN</sequence>